<evidence type="ECO:0000256" key="18">
    <source>
        <dbReference type="RuleBase" id="RU003938"/>
    </source>
</evidence>
<dbReference type="PROSITE" id="PS01315">
    <property type="entry name" value="CDS"/>
    <property type="match status" value="1"/>
</dbReference>
<keyword evidence="15 19" id="KW-0472">Membrane</keyword>
<keyword evidence="14" id="KW-0443">Lipid metabolism</keyword>
<feature type="transmembrane region" description="Helical" evidence="19">
    <location>
        <begin position="45"/>
        <end position="64"/>
    </location>
</feature>
<keyword evidence="11 18" id="KW-0812">Transmembrane</keyword>
<keyword evidence="10 18" id="KW-0808">Transferase</keyword>
<organism evidence="20 21">
    <name type="scientific">candidate division WOR-3 bacterium</name>
    <dbReference type="NCBI Taxonomy" id="2052148"/>
    <lineage>
        <taxon>Bacteria</taxon>
        <taxon>Bacteria division WOR-3</taxon>
    </lineage>
</organism>
<evidence type="ECO:0000256" key="5">
    <source>
        <dbReference type="ARBA" id="ARBA00010185"/>
    </source>
</evidence>
<evidence type="ECO:0000256" key="4">
    <source>
        <dbReference type="ARBA" id="ARBA00005189"/>
    </source>
</evidence>
<feature type="transmembrane region" description="Helical" evidence="19">
    <location>
        <begin position="110"/>
        <end position="130"/>
    </location>
</feature>
<dbReference type="PANTHER" id="PTHR46382">
    <property type="entry name" value="PHOSPHATIDATE CYTIDYLYLTRANSFERASE"/>
    <property type="match status" value="1"/>
</dbReference>
<evidence type="ECO:0000313" key="20">
    <source>
        <dbReference type="EMBL" id="HAV93080.1"/>
    </source>
</evidence>
<evidence type="ECO:0000256" key="13">
    <source>
        <dbReference type="ARBA" id="ARBA00022989"/>
    </source>
</evidence>
<comment type="caution">
    <text evidence="20">The sequence shown here is derived from an EMBL/GenBank/DDBJ whole genome shotgun (WGS) entry which is preliminary data.</text>
</comment>
<dbReference type="EC" id="2.7.7.41" evidence="6 18"/>
<evidence type="ECO:0000256" key="14">
    <source>
        <dbReference type="ARBA" id="ARBA00023098"/>
    </source>
</evidence>
<evidence type="ECO:0000313" key="21">
    <source>
        <dbReference type="Proteomes" id="UP000264062"/>
    </source>
</evidence>
<dbReference type="InterPro" id="IPR000374">
    <property type="entry name" value="PC_trans"/>
</dbReference>
<feature type="transmembrane region" description="Helical" evidence="19">
    <location>
        <begin position="12"/>
        <end position="33"/>
    </location>
</feature>
<dbReference type="UniPathway" id="UPA00557">
    <property type="reaction ID" value="UER00614"/>
</dbReference>
<gene>
    <name evidence="20" type="ORF">DCW38_07880</name>
</gene>
<dbReference type="AlphaFoldDB" id="A0A350HC14"/>
<dbReference type="GO" id="GO:0005886">
    <property type="term" value="C:plasma membrane"/>
    <property type="evidence" value="ECO:0007669"/>
    <property type="project" value="UniProtKB-SubCell"/>
</dbReference>
<evidence type="ECO:0000256" key="19">
    <source>
        <dbReference type="SAM" id="Phobius"/>
    </source>
</evidence>
<comment type="subcellular location">
    <subcellularLocation>
        <location evidence="2">Cell membrane</location>
        <topology evidence="2">Multi-pass membrane protein</topology>
    </subcellularLocation>
</comment>
<evidence type="ECO:0000256" key="10">
    <source>
        <dbReference type="ARBA" id="ARBA00022679"/>
    </source>
</evidence>
<sequence length="180" mass="20159">MRRKDKGKSIIYMSSTTFGVIYTGWLGGHMLLVRQFSETNLYSGILIYLPFLMIWMADTGAFFLGSLFGRHKIIPQISPSKSYEGLVGGMLFSFLSGLGFMKLWAPFLSVIDILFLSLIAVIAGLCGDLVESAMKRDANIKDISSFLPGHGGVLDRFDSILFALPLFYYYFVFFLKGRIS</sequence>
<keyword evidence="13 19" id="KW-1133">Transmembrane helix</keyword>
<evidence type="ECO:0000256" key="15">
    <source>
        <dbReference type="ARBA" id="ARBA00023136"/>
    </source>
</evidence>
<protein>
    <recommendedName>
        <fullName evidence="7 18">Phosphatidate cytidylyltransferase</fullName>
        <ecNumber evidence="6 18">2.7.7.41</ecNumber>
    </recommendedName>
</protein>
<evidence type="ECO:0000256" key="12">
    <source>
        <dbReference type="ARBA" id="ARBA00022695"/>
    </source>
</evidence>
<evidence type="ECO:0000256" key="17">
    <source>
        <dbReference type="ARBA" id="ARBA00023264"/>
    </source>
</evidence>
<dbReference type="GO" id="GO:0016024">
    <property type="term" value="P:CDP-diacylglycerol biosynthetic process"/>
    <property type="evidence" value="ECO:0007669"/>
    <property type="project" value="UniProtKB-UniPathway"/>
</dbReference>
<dbReference type="EMBL" id="DMZY01000234">
    <property type="protein sequence ID" value="HAV93080.1"/>
    <property type="molecule type" value="Genomic_DNA"/>
</dbReference>
<name>A0A350HC14_UNCW3</name>
<dbReference type="Pfam" id="PF01148">
    <property type="entry name" value="CTP_transf_1"/>
    <property type="match status" value="1"/>
</dbReference>
<comment type="similarity">
    <text evidence="5 18">Belongs to the CDS family.</text>
</comment>
<evidence type="ECO:0000256" key="11">
    <source>
        <dbReference type="ARBA" id="ARBA00022692"/>
    </source>
</evidence>
<comment type="pathway">
    <text evidence="3 18">Phospholipid metabolism; CDP-diacylglycerol biosynthesis; CDP-diacylglycerol from sn-glycerol 3-phosphate: step 3/3.</text>
</comment>
<evidence type="ECO:0000256" key="8">
    <source>
        <dbReference type="ARBA" id="ARBA00022475"/>
    </source>
</evidence>
<comment type="catalytic activity">
    <reaction evidence="1 18">
        <text>a 1,2-diacyl-sn-glycero-3-phosphate + CTP + H(+) = a CDP-1,2-diacyl-sn-glycerol + diphosphate</text>
        <dbReference type="Rhea" id="RHEA:16229"/>
        <dbReference type="ChEBI" id="CHEBI:15378"/>
        <dbReference type="ChEBI" id="CHEBI:33019"/>
        <dbReference type="ChEBI" id="CHEBI:37563"/>
        <dbReference type="ChEBI" id="CHEBI:58332"/>
        <dbReference type="ChEBI" id="CHEBI:58608"/>
        <dbReference type="EC" id="2.7.7.41"/>
    </reaction>
</comment>
<evidence type="ECO:0000256" key="6">
    <source>
        <dbReference type="ARBA" id="ARBA00012487"/>
    </source>
</evidence>
<accession>A0A350HC14</accession>
<dbReference type="GO" id="GO:0004605">
    <property type="term" value="F:phosphatidate cytidylyltransferase activity"/>
    <property type="evidence" value="ECO:0007669"/>
    <property type="project" value="UniProtKB-EC"/>
</dbReference>
<dbReference type="PANTHER" id="PTHR46382:SF1">
    <property type="entry name" value="PHOSPHATIDATE CYTIDYLYLTRANSFERASE"/>
    <property type="match status" value="1"/>
</dbReference>
<keyword evidence="16" id="KW-0594">Phospholipid biosynthesis</keyword>
<keyword evidence="8" id="KW-1003">Cell membrane</keyword>
<feature type="transmembrane region" description="Helical" evidence="19">
    <location>
        <begin position="160"/>
        <end position="179"/>
    </location>
</feature>
<evidence type="ECO:0000256" key="1">
    <source>
        <dbReference type="ARBA" id="ARBA00001698"/>
    </source>
</evidence>
<evidence type="ECO:0000256" key="16">
    <source>
        <dbReference type="ARBA" id="ARBA00023209"/>
    </source>
</evidence>
<evidence type="ECO:0000256" key="9">
    <source>
        <dbReference type="ARBA" id="ARBA00022516"/>
    </source>
</evidence>
<comment type="pathway">
    <text evidence="4">Lipid metabolism.</text>
</comment>
<evidence type="ECO:0000256" key="7">
    <source>
        <dbReference type="ARBA" id="ARBA00019373"/>
    </source>
</evidence>
<reference evidence="20 21" key="1">
    <citation type="journal article" date="2018" name="Nat. Biotechnol.">
        <title>A standardized bacterial taxonomy based on genome phylogeny substantially revises the tree of life.</title>
        <authorList>
            <person name="Parks D.H."/>
            <person name="Chuvochina M."/>
            <person name="Waite D.W."/>
            <person name="Rinke C."/>
            <person name="Skarshewski A."/>
            <person name="Chaumeil P.A."/>
            <person name="Hugenholtz P."/>
        </authorList>
    </citation>
    <scope>NUCLEOTIDE SEQUENCE [LARGE SCALE GENOMIC DNA]</scope>
    <source>
        <strain evidence="20">UBA9956</strain>
    </source>
</reference>
<proteinExistence type="inferred from homology"/>
<keyword evidence="9" id="KW-0444">Lipid biosynthesis</keyword>
<dbReference type="Proteomes" id="UP000264062">
    <property type="component" value="Unassembled WGS sequence"/>
</dbReference>
<evidence type="ECO:0000256" key="3">
    <source>
        <dbReference type="ARBA" id="ARBA00005119"/>
    </source>
</evidence>
<keyword evidence="12 18" id="KW-0548">Nucleotidyltransferase</keyword>
<keyword evidence="17" id="KW-1208">Phospholipid metabolism</keyword>
<evidence type="ECO:0000256" key="2">
    <source>
        <dbReference type="ARBA" id="ARBA00004651"/>
    </source>
</evidence>